<dbReference type="SUPFAM" id="SSF53474">
    <property type="entry name" value="alpha/beta-Hydrolases"/>
    <property type="match status" value="1"/>
</dbReference>
<accession>A0A194UVD5</accession>
<evidence type="ECO:0000259" key="3">
    <source>
        <dbReference type="SMART" id="SM00939"/>
    </source>
</evidence>
<dbReference type="OrthoDB" id="416441at2759"/>
<dbReference type="InterPro" id="IPR008979">
    <property type="entry name" value="Galactose-bd-like_sf"/>
</dbReference>
<sequence>MTDKPVPRGYAGALLDRFMAWSNGLPPETCNYTVTPVKIPLEGEEDVELLADLYQPVTKDNEPAAGTILIQCIYGRSLLVALTLRHLPPRGYNVLFVSTRGTFGSGGQSDPARTDRADGPRVVRWMRKQPWYTGTFATLGMSFLCYTQWALLGSDEPPEDMVAAVPAVGPHDFSWLIWGTGSFWLAAVDWAGNTAHQETTSALTHIYRSMTADVQGHIGIKKSVPLLDAVKAQLGDKASWLYEWMTRPDWDTDKFYEPMKQYKALETTKTAIYLPTGWQDLFIHDTMEQYQRLSERGCTVAMTIGPWSHLQAGCGTAVTKETLDWLDKYLAKRTTGDIRPAPVRINVTGANEWRWLPSWPPATKPLELYLDSQGRLGREKPQKTDESSFTFDPHDPTPTLGGNLLFGGGVANDTALAKRSDVLTFTTAPLDHDVEFLGKPRIELTHSSNNPHVDLFVRLSEVNAKGVSHNITEVYKRLDPNRAPAGQPVKIELNMTDYAHRFKKGTAIRVIVAGANFPHYSYNLGSGESQATGTTLKPATHTVHLGINSGSKIVLPVSLE</sequence>
<protein>
    <submittedName>
        <fullName evidence="4">Cocaine esterase</fullName>
    </submittedName>
</protein>
<dbReference type="STRING" id="694573.A0A194UVD5"/>
<dbReference type="AlphaFoldDB" id="A0A194UVD5"/>
<proteinExistence type="predicted"/>
<evidence type="ECO:0000256" key="2">
    <source>
        <dbReference type="SAM" id="MobiDB-lite"/>
    </source>
</evidence>
<feature type="region of interest" description="Disordered" evidence="2">
    <location>
        <begin position="377"/>
        <end position="396"/>
    </location>
</feature>
<reference evidence="5" key="1">
    <citation type="submission" date="2014-12" db="EMBL/GenBank/DDBJ databases">
        <title>Genome Sequence of Valsa Canker Pathogens Uncovers a Specific Adaption of Colonization on Woody Bark.</title>
        <authorList>
            <person name="Yin Z."/>
            <person name="Liu H."/>
            <person name="Gao X."/>
            <person name="Li Z."/>
            <person name="Song N."/>
            <person name="Ke X."/>
            <person name="Dai Q."/>
            <person name="Wu Y."/>
            <person name="Sun Y."/>
            <person name="Xu J.-R."/>
            <person name="Kang Z.K."/>
            <person name="Wang L."/>
            <person name="Huang L."/>
        </authorList>
    </citation>
    <scope>NUCLEOTIDE SEQUENCE [LARGE SCALE GENOMIC DNA]</scope>
    <source>
        <strain evidence="5">SXYL134</strain>
    </source>
</reference>
<dbReference type="Gene3D" id="3.40.50.1820">
    <property type="entry name" value="alpha/beta hydrolase"/>
    <property type="match status" value="1"/>
</dbReference>
<keyword evidence="5" id="KW-1185">Reference proteome</keyword>
<evidence type="ECO:0000256" key="1">
    <source>
        <dbReference type="ARBA" id="ARBA00022801"/>
    </source>
</evidence>
<feature type="compositionally biased region" description="Basic and acidic residues" evidence="2">
    <location>
        <begin position="377"/>
        <end position="386"/>
    </location>
</feature>
<dbReference type="GO" id="GO:0008239">
    <property type="term" value="F:dipeptidyl-peptidase activity"/>
    <property type="evidence" value="ECO:0007669"/>
    <property type="project" value="InterPro"/>
</dbReference>
<dbReference type="InterPro" id="IPR000383">
    <property type="entry name" value="Xaa-Pro-like_dom"/>
</dbReference>
<name>A0A194UVD5_CYTMA</name>
<dbReference type="SMART" id="SM00939">
    <property type="entry name" value="PepX_C"/>
    <property type="match status" value="1"/>
</dbReference>
<feature type="domain" description="Xaa-Pro dipeptidyl-peptidase C-terminal" evidence="3">
    <location>
        <begin position="323"/>
        <end position="554"/>
    </location>
</feature>
<evidence type="ECO:0000313" key="4">
    <source>
        <dbReference type="EMBL" id="KUI55571.1"/>
    </source>
</evidence>
<dbReference type="SUPFAM" id="SSF49785">
    <property type="entry name" value="Galactose-binding domain-like"/>
    <property type="match status" value="1"/>
</dbReference>
<evidence type="ECO:0000313" key="5">
    <source>
        <dbReference type="Proteomes" id="UP000078576"/>
    </source>
</evidence>
<dbReference type="Pfam" id="PF02129">
    <property type="entry name" value="Peptidase_S15"/>
    <property type="match status" value="1"/>
</dbReference>
<dbReference type="Gene3D" id="1.10.3020.10">
    <property type="entry name" value="alpha-amino acid ester hydrolase ( Helical cap domain)"/>
    <property type="match status" value="1"/>
</dbReference>
<dbReference type="InterPro" id="IPR013736">
    <property type="entry name" value="Xaa-Pro_dipept_C"/>
</dbReference>
<dbReference type="Pfam" id="PF08530">
    <property type="entry name" value="PepX_C"/>
    <property type="match status" value="1"/>
</dbReference>
<organism evidence="4 5">
    <name type="scientific">Cytospora mali</name>
    <name type="common">Apple Valsa canker fungus</name>
    <name type="synonym">Valsa mali</name>
    <dbReference type="NCBI Taxonomy" id="578113"/>
    <lineage>
        <taxon>Eukaryota</taxon>
        <taxon>Fungi</taxon>
        <taxon>Dikarya</taxon>
        <taxon>Ascomycota</taxon>
        <taxon>Pezizomycotina</taxon>
        <taxon>Sordariomycetes</taxon>
        <taxon>Sordariomycetidae</taxon>
        <taxon>Diaporthales</taxon>
        <taxon>Cytosporaceae</taxon>
        <taxon>Cytospora</taxon>
    </lineage>
</organism>
<dbReference type="Proteomes" id="UP000078576">
    <property type="component" value="Unassembled WGS sequence"/>
</dbReference>
<dbReference type="NCBIfam" id="TIGR00976">
    <property type="entry name" value="CocE_NonD"/>
    <property type="match status" value="1"/>
</dbReference>
<dbReference type="Gene3D" id="2.60.120.260">
    <property type="entry name" value="Galactose-binding domain-like"/>
    <property type="match status" value="1"/>
</dbReference>
<dbReference type="InterPro" id="IPR029058">
    <property type="entry name" value="AB_hydrolase_fold"/>
</dbReference>
<dbReference type="InterPro" id="IPR005674">
    <property type="entry name" value="CocE/Ser_esterase"/>
</dbReference>
<dbReference type="EMBL" id="KN714681">
    <property type="protein sequence ID" value="KUI55571.1"/>
    <property type="molecule type" value="Genomic_DNA"/>
</dbReference>
<keyword evidence="1" id="KW-0378">Hydrolase</keyword>
<gene>
    <name evidence="4" type="ORF">VP1G_02936</name>
</gene>